<evidence type="ECO:0000313" key="1">
    <source>
        <dbReference type="EMBL" id="WCR06214.1"/>
    </source>
</evidence>
<dbReference type="Gene3D" id="1.25.40.10">
    <property type="entry name" value="Tetratricopeptide repeat domain"/>
    <property type="match status" value="1"/>
</dbReference>
<evidence type="ECO:0000313" key="2">
    <source>
        <dbReference type="Proteomes" id="UP001219349"/>
    </source>
</evidence>
<dbReference type="Proteomes" id="UP001219349">
    <property type="component" value="Chromosome"/>
</dbReference>
<organism evidence="1 2">
    <name type="scientific">Paracoccus fistulariae</name>
    <dbReference type="NCBI Taxonomy" id="658446"/>
    <lineage>
        <taxon>Bacteria</taxon>
        <taxon>Pseudomonadati</taxon>
        <taxon>Pseudomonadota</taxon>
        <taxon>Alphaproteobacteria</taxon>
        <taxon>Rhodobacterales</taxon>
        <taxon>Paracoccaceae</taxon>
        <taxon>Paracoccus</taxon>
    </lineage>
</organism>
<dbReference type="InterPro" id="IPR011990">
    <property type="entry name" value="TPR-like_helical_dom_sf"/>
</dbReference>
<dbReference type="PIRSF" id="PIRSF029288">
    <property type="entry name" value="SciE_ImpE"/>
    <property type="match status" value="1"/>
</dbReference>
<gene>
    <name evidence="1" type="ORF">JHX87_12005</name>
</gene>
<dbReference type="Pfam" id="PF07024">
    <property type="entry name" value="ImpE"/>
    <property type="match status" value="1"/>
</dbReference>
<name>A0ABY7SH93_9RHOB</name>
<dbReference type="Pfam" id="PF13432">
    <property type="entry name" value="TPR_16"/>
    <property type="match status" value="1"/>
</dbReference>
<dbReference type="RefSeq" id="WP_271883925.1">
    <property type="nucleotide sequence ID" value="NZ_CP067136.1"/>
</dbReference>
<accession>A0ABY7SH93</accession>
<dbReference type="EMBL" id="CP067136">
    <property type="protein sequence ID" value="WCR06214.1"/>
    <property type="molecule type" value="Genomic_DNA"/>
</dbReference>
<sequence length="262" mass="27734">MTGNVLTLLNADALDDAVAAAVATVKARPQDADARMLLASLSVLQGDLKRAETHATMAARLSPDDAVGLGLFRQHLRGLLARAAWWDDGAVPSFPGGPSATDQAVLALNIALREGGDVPAALDAVEEARGTVPGQWNGQQVEDLRDLDDRLPHAVEALSSGGNYLWIDMARIAGIEFRAVESPLDLALRPARVQLIDGAEADLVLPALYPAPQSDQHRLGRQTDFSDWNGATIGHGQKAWLVGDDMQGLLSAETITFGDSHG</sequence>
<dbReference type="InterPro" id="IPR009211">
    <property type="entry name" value="TagJ"/>
</dbReference>
<proteinExistence type="predicted"/>
<keyword evidence="2" id="KW-1185">Reference proteome</keyword>
<protein>
    <submittedName>
        <fullName evidence="1">Tetratricopeptide repeat protein</fullName>
    </submittedName>
</protein>
<dbReference type="SUPFAM" id="SSF144059">
    <property type="entry name" value="ImpE-like"/>
    <property type="match status" value="1"/>
</dbReference>
<reference evidence="1 2" key="1">
    <citation type="submission" date="2021-01" db="EMBL/GenBank/DDBJ databases">
        <title>Biogeographic distribution of Paracoccus.</title>
        <authorList>
            <person name="Hollensteiner J."/>
            <person name="Leineberger J."/>
            <person name="Brinkhoff T."/>
            <person name="Daniel R."/>
        </authorList>
    </citation>
    <scope>NUCLEOTIDE SEQUENCE [LARGE SCALE GENOMIC DNA]</scope>
    <source>
        <strain evidence="1 2">KCTC 22803</strain>
    </source>
</reference>